<sequence>MCMTCGSGRAREESSTNSTWYLVHQCHIKRMHLIMIRSSLSALAHPVLSALLQDRTVDASHVRFALCASCCLPAGLCRA</sequence>
<proteinExistence type="predicted"/>
<evidence type="ECO:0000313" key="2">
    <source>
        <dbReference type="Proteomes" id="UP000244874"/>
    </source>
</evidence>
<comment type="caution">
    <text evidence="1">The sequence shown here is derived from an EMBL/GenBank/DDBJ whole genome shotgun (WGS) entry which is preliminary data.</text>
</comment>
<reference evidence="1 2" key="1">
    <citation type="submission" date="2018-04" db="EMBL/GenBank/DDBJ databases">
        <authorList>
            <person name="Go L.Y."/>
            <person name="Mitchell J.A."/>
        </authorList>
    </citation>
    <scope>NUCLEOTIDE SEQUENCE [LARGE SCALE GENOMIC DNA]</scope>
    <source>
        <strain evidence="1 2">KCJK7865</strain>
    </source>
</reference>
<dbReference type="AlphaFoldDB" id="A0A2R7UCP1"/>
<protein>
    <submittedName>
        <fullName evidence="1">Uncharacterized protein</fullName>
    </submittedName>
</protein>
<gene>
    <name evidence="1" type="ORF">DBB42_24505</name>
</gene>
<name>A0A2R7UCP1_PSEDL</name>
<organism evidence="1 2">
    <name type="scientific">Pseudomonas plecoglossicida</name>
    <dbReference type="NCBI Taxonomy" id="70775"/>
    <lineage>
        <taxon>Bacteria</taxon>
        <taxon>Pseudomonadati</taxon>
        <taxon>Pseudomonadota</taxon>
        <taxon>Gammaproteobacteria</taxon>
        <taxon>Pseudomonadales</taxon>
        <taxon>Pseudomonadaceae</taxon>
        <taxon>Pseudomonas</taxon>
    </lineage>
</organism>
<evidence type="ECO:0000313" key="1">
    <source>
        <dbReference type="EMBL" id="PTU49596.1"/>
    </source>
</evidence>
<accession>A0A2R7UCP1</accession>
<dbReference type="Proteomes" id="UP000244874">
    <property type="component" value="Unassembled WGS sequence"/>
</dbReference>
<dbReference type="EMBL" id="QANO01000176">
    <property type="protein sequence ID" value="PTU49596.1"/>
    <property type="molecule type" value="Genomic_DNA"/>
</dbReference>